<dbReference type="Proteomes" id="UP000478064">
    <property type="component" value="Unassembled WGS sequence"/>
</dbReference>
<dbReference type="Gene3D" id="3.40.50.720">
    <property type="entry name" value="NAD(P)-binding Rossmann-like Domain"/>
    <property type="match status" value="1"/>
</dbReference>
<feature type="non-terminal residue" evidence="2">
    <location>
        <position position="267"/>
    </location>
</feature>
<feature type="domain" description="Saccharopine dehydrogenase NADP binding" evidence="1">
    <location>
        <begin position="14"/>
        <end position="68"/>
    </location>
</feature>
<evidence type="ECO:0000313" key="3">
    <source>
        <dbReference type="Proteomes" id="UP000478064"/>
    </source>
</evidence>
<dbReference type="EMBL" id="WIVU01000210">
    <property type="protein sequence ID" value="MQU09652.1"/>
    <property type="molecule type" value="Genomic_DNA"/>
</dbReference>
<dbReference type="InterPro" id="IPR005097">
    <property type="entry name" value="Sacchrp_dh_NADP-bd"/>
</dbReference>
<reference evidence="2 3" key="1">
    <citation type="submission" date="2019-10" db="EMBL/GenBank/DDBJ databases">
        <title>Evaluation of single-gene subtyping targets for Pseudomonas.</title>
        <authorList>
            <person name="Reichler S.J."/>
            <person name="Orsi R.H."/>
            <person name="Wiedmann M."/>
            <person name="Martin N.H."/>
            <person name="Murphy S.I."/>
        </authorList>
    </citation>
    <scope>NUCLEOTIDE SEQUENCE [LARGE SCALE GENOMIC DNA]</scope>
    <source>
        <strain evidence="2 3">FSL R10-1637</strain>
    </source>
</reference>
<protein>
    <submittedName>
        <fullName evidence="2">Saccharopine dehydrogenase</fullName>
    </submittedName>
</protein>
<name>A0A6L5I1X2_9PSED</name>
<organism evidence="2 3">
    <name type="scientific">Pseudomonas helleri</name>
    <dbReference type="NCBI Taxonomy" id="1608996"/>
    <lineage>
        <taxon>Bacteria</taxon>
        <taxon>Pseudomonadati</taxon>
        <taxon>Pseudomonadota</taxon>
        <taxon>Gammaproteobacteria</taxon>
        <taxon>Pseudomonadales</taxon>
        <taxon>Pseudomonadaceae</taxon>
        <taxon>Pseudomonas</taxon>
    </lineage>
</organism>
<sequence length="267" mass="28711">VQGARCLAQWPAVPLHWQTVDVNDASSLSRFAAGCDLLINCAGPAWRVADRCAQAAVEAGAHYVDAAETLNPPSGWNLRCALSGAGLQPGLTGLLPRWLAGQGFVRVSGLISYFGLRDQFTQVAADDFLHGATDGSSEPLAAWHNGRRSRALTRQRDITLPGFPGTVQVLPYLNDEGERLARQLHLETGHWFNVITDGHVLKALDLAHALPRDEAVRRLREASLLDLVGQAPFVRLWVQLDGDGDGRPMTRSVLLSGTGNAALTGAM</sequence>
<comment type="caution">
    <text evidence="2">The sequence shown here is derived from an EMBL/GenBank/DDBJ whole genome shotgun (WGS) entry which is preliminary data.</text>
</comment>
<evidence type="ECO:0000313" key="2">
    <source>
        <dbReference type="EMBL" id="MQU09652.1"/>
    </source>
</evidence>
<proteinExistence type="predicted"/>
<dbReference type="AlphaFoldDB" id="A0A6L5I1X2"/>
<feature type="non-terminal residue" evidence="2">
    <location>
        <position position="1"/>
    </location>
</feature>
<accession>A0A6L5I1X2</accession>
<dbReference type="RefSeq" id="WP_153376419.1">
    <property type="nucleotide sequence ID" value="NZ_WIVU01000210.1"/>
</dbReference>
<evidence type="ECO:0000259" key="1">
    <source>
        <dbReference type="Pfam" id="PF03435"/>
    </source>
</evidence>
<dbReference type="SUPFAM" id="SSF51735">
    <property type="entry name" value="NAD(P)-binding Rossmann-fold domains"/>
    <property type="match status" value="1"/>
</dbReference>
<dbReference type="Pfam" id="PF03435">
    <property type="entry name" value="Sacchrp_dh_NADP"/>
    <property type="match status" value="1"/>
</dbReference>
<dbReference type="InterPro" id="IPR036291">
    <property type="entry name" value="NAD(P)-bd_dom_sf"/>
</dbReference>
<gene>
    <name evidence="2" type="ORF">GHO27_28925</name>
</gene>